<evidence type="ECO:0000256" key="1">
    <source>
        <dbReference type="SAM" id="Phobius"/>
    </source>
</evidence>
<keyword evidence="1" id="KW-0812">Transmembrane</keyword>
<evidence type="ECO:0000313" key="2">
    <source>
        <dbReference type="EMBL" id="QEI08861.1"/>
    </source>
</evidence>
<keyword evidence="1" id="KW-0472">Membrane</keyword>
<sequence length="126" mass="14391">MTHTHASDVFDTVDAPEAPLEPLLRHCSTADLLREEPYRQYKLGKERRAKKLNLLALGSVAIAIFCTGIWNWSTEGMTDLSVILTAFGFMLGLAALKRHEMPSEGEEMQMYVLREIEWLLRERGVR</sequence>
<feature type="transmembrane region" description="Helical" evidence="1">
    <location>
        <begin position="78"/>
        <end position="96"/>
    </location>
</feature>
<keyword evidence="3" id="KW-1185">Reference proteome</keyword>
<dbReference type="Proteomes" id="UP000325161">
    <property type="component" value="Chromosome"/>
</dbReference>
<feature type="transmembrane region" description="Helical" evidence="1">
    <location>
        <begin position="52"/>
        <end position="72"/>
    </location>
</feature>
<proteinExistence type="predicted"/>
<reference evidence="2 3" key="1">
    <citation type="submission" date="2019-08" db="EMBL/GenBank/DDBJ databases">
        <title>Amphibian skin-associated Pigmentiphaga: genome sequence and occurrence across geography and hosts.</title>
        <authorList>
            <person name="Bletz M.C."/>
            <person name="Bunk B."/>
            <person name="Sproeer C."/>
            <person name="Biwer P."/>
            <person name="Reiter S."/>
            <person name="Rabemananjara F.C.E."/>
            <person name="Schulz S."/>
            <person name="Overmann J."/>
            <person name="Vences M."/>
        </authorList>
    </citation>
    <scope>NUCLEOTIDE SEQUENCE [LARGE SCALE GENOMIC DNA]</scope>
    <source>
        <strain evidence="2 3">Mada1488</strain>
    </source>
</reference>
<evidence type="ECO:0000313" key="3">
    <source>
        <dbReference type="Proteomes" id="UP000325161"/>
    </source>
</evidence>
<dbReference type="KEGG" id="pacr:FXN63_25660"/>
<protein>
    <submittedName>
        <fullName evidence="2">Uncharacterized protein</fullName>
    </submittedName>
</protein>
<organism evidence="2 3">
    <name type="scientific">Pigmentiphaga aceris</name>
    <dbReference type="NCBI Taxonomy" id="1940612"/>
    <lineage>
        <taxon>Bacteria</taxon>
        <taxon>Pseudomonadati</taxon>
        <taxon>Pseudomonadota</taxon>
        <taxon>Betaproteobacteria</taxon>
        <taxon>Burkholderiales</taxon>
        <taxon>Alcaligenaceae</taxon>
        <taxon>Pigmentiphaga</taxon>
    </lineage>
</organism>
<gene>
    <name evidence="2" type="ORF">FXN63_25660</name>
</gene>
<accession>A0A5C0B755</accession>
<dbReference type="EMBL" id="CP043046">
    <property type="protein sequence ID" value="QEI08861.1"/>
    <property type="molecule type" value="Genomic_DNA"/>
</dbReference>
<keyword evidence="1" id="KW-1133">Transmembrane helix</keyword>
<dbReference type="RefSeq" id="WP_148818409.1">
    <property type="nucleotide sequence ID" value="NZ_CP043046.1"/>
</dbReference>
<dbReference type="AlphaFoldDB" id="A0A5C0B755"/>
<name>A0A5C0B755_9BURK</name>